<sequence>MESKMKLAAKLSILAAGLLASQFAFAANCSLTIDSNDAMQFSTDALTVDASCSEVELTLTHSGTLPRNAMGHNWVLATDADAQAAYQDGMQAGIDNEYVKPGDTRVIAYTPVIGGGESTTITFSLDQLEVGGKYTFFCSFPGHFALMKGQFHVTDGG</sequence>
<evidence type="ECO:0000256" key="1">
    <source>
        <dbReference type="ARBA" id="ARBA00022448"/>
    </source>
</evidence>
<feature type="chain" id="PRO_5023156955" description="Azurin" evidence="5">
    <location>
        <begin position="27"/>
        <end position="157"/>
    </location>
</feature>
<dbReference type="PANTHER" id="PTHR38439:SF2">
    <property type="entry name" value="OUTER MEMBRANE PROTEIN H.8"/>
    <property type="match status" value="1"/>
</dbReference>
<evidence type="ECO:0000256" key="2">
    <source>
        <dbReference type="ARBA" id="ARBA00022723"/>
    </source>
</evidence>
<keyword evidence="8" id="KW-1185">Reference proteome</keyword>
<dbReference type="InterPro" id="IPR008972">
    <property type="entry name" value="Cupredoxin"/>
</dbReference>
<dbReference type="SUPFAM" id="SSF49503">
    <property type="entry name" value="Cupredoxins"/>
    <property type="match status" value="1"/>
</dbReference>
<dbReference type="CDD" id="cd13922">
    <property type="entry name" value="Azurin"/>
    <property type="match status" value="1"/>
</dbReference>
<dbReference type="GO" id="GO:0042597">
    <property type="term" value="C:periplasmic space"/>
    <property type="evidence" value="ECO:0007669"/>
    <property type="project" value="UniProtKB-SubCell"/>
</dbReference>
<evidence type="ECO:0000256" key="5">
    <source>
        <dbReference type="RuleBase" id="RU363017"/>
    </source>
</evidence>
<feature type="domain" description="Blue (type 1) copper" evidence="6">
    <location>
        <begin position="27"/>
        <end position="153"/>
    </location>
</feature>
<dbReference type="Proteomes" id="UP000321248">
    <property type="component" value="Unassembled WGS sequence"/>
</dbReference>
<keyword evidence="5" id="KW-0574">Periplasm</keyword>
<accession>A0A5C8KKM2</accession>
<name>A0A5C8KKM2_9GAMM</name>
<organism evidence="7 8">
    <name type="scientific">Alkalisalibacterium limincola</name>
    <dbReference type="NCBI Taxonomy" id="2699169"/>
    <lineage>
        <taxon>Bacteria</taxon>
        <taxon>Pseudomonadati</taxon>
        <taxon>Pseudomonadota</taxon>
        <taxon>Gammaproteobacteria</taxon>
        <taxon>Lysobacterales</taxon>
        <taxon>Lysobacteraceae</taxon>
        <taxon>Alkalisalibacterium</taxon>
    </lineage>
</organism>
<dbReference type="EMBL" id="VRTS01000010">
    <property type="protein sequence ID" value="TXK59806.1"/>
    <property type="molecule type" value="Genomic_DNA"/>
</dbReference>
<keyword evidence="1 5" id="KW-0813">Transport</keyword>
<dbReference type="InterPro" id="IPR050845">
    <property type="entry name" value="Cu-binding_ET"/>
</dbReference>
<evidence type="ECO:0000256" key="4">
    <source>
        <dbReference type="ARBA" id="ARBA00023008"/>
    </source>
</evidence>
<keyword evidence="3 5" id="KW-0249">Electron transport</keyword>
<dbReference type="Gene3D" id="2.60.40.420">
    <property type="entry name" value="Cupredoxins - blue copper proteins"/>
    <property type="match status" value="1"/>
</dbReference>
<dbReference type="AlphaFoldDB" id="A0A5C8KKM2"/>
<dbReference type="PROSITE" id="PS00196">
    <property type="entry name" value="COPPER_BLUE"/>
    <property type="match status" value="1"/>
</dbReference>
<dbReference type="PANTHER" id="PTHR38439">
    <property type="entry name" value="AURACYANIN-B"/>
    <property type="match status" value="1"/>
</dbReference>
<feature type="signal peptide" evidence="5">
    <location>
        <begin position="1"/>
        <end position="26"/>
    </location>
</feature>
<keyword evidence="4 5" id="KW-0186">Copper</keyword>
<comment type="caution">
    <text evidence="7">The sequence shown here is derived from an EMBL/GenBank/DDBJ whole genome shotgun (WGS) entry which is preliminary data.</text>
</comment>
<dbReference type="OrthoDB" id="9814063at2"/>
<dbReference type="GO" id="GO:0009055">
    <property type="term" value="F:electron transfer activity"/>
    <property type="evidence" value="ECO:0007669"/>
    <property type="project" value="InterPro"/>
</dbReference>
<dbReference type="GO" id="GO:0005507">
    <property type="term" value="F:copper ion binding"/>
    <property type="evidence" value="ECO:0007669"/>
    <property type="project" value="UniProtKB-UniRule"/>
</dbReference>
<dbReference type="NCBIfam" id="TIGR02695">
    <property type="entry name" value="azurin"/>
    <property type="match status" value="1"/>
</dbReference>
<keyword evidence="5" id="KW-0732">Signal</keyword>
<evidence type="ECO:0000256" key="3">
    <source>
        <dbReference type="ARBA" id="ARBA00022982"/>
    </source>
</evidence>
<comment type="function">
    <text evidence="5">Transfers electrons from cytochrome c551 to cytochrome oxidase.</text>
</comment>
<evidence type="ECO:0000313" key="7">
    <source>
        <dbReference type="EMBL" id="TXK59806.1"/>
    </source>
</evidence>
<proteinExistence type="predicted"/>
<gene>
    <name evidence="7" type="primary">azu</name>
    <name evidence="7" type="ORF">FU658_12690</name>
</gene>
<reference evidence="7 8" key="1">
    <citation type="submission" date="2019-08" db="EMBL/GenBank/DDBJ databases">
        <authorList>
            <person name="Karlyshev A.V."/>
        </authorList>
    </citation>
    <scope>NUCLEOTIDE SEQUENCE [LARGE SCALE GENOMIC DNA]</scope>
    <source>
        <strain evidence="7 8">Alg18-2.2</strain>
    </source>
</reference>
<evidence type="ECO:0000259" key="6">
    <source>
        <dbReference type="Pfam" id="PF00127"/>
    </source>
</evidence>
<protein>
    <recommendedName>
        <fullName evidence="5">Azurin</fullName>
    </recommendedName>
</protein>
<dbReference type="InterPro" id="IPR028871">
    <property type="entry name" value="BlueCu_1_BS"/>
</dbReference>
<keyword evidence="2 5" id="KW-0479">Metal-binding</keyword>
<comment type="subcellular location">
    <subcellularLocation>
        <location evidence="5">Periplasm</location>
    </subcellularLocation>
</comment>
<dbReference type="InterPro" id="IPR000923">
    <property type="entry name" value="BlueCu_1"/>
</dbReference>
<dbReference type="InterPro" id="IPR014068">
    <property type="entry name" value="Azurin"/>
</dbReference>
<evidence type="ECO:0000313" key="8">
    <source>
        <dbReference type="Proteomes" id="UP000321248"/>
    </source>
</evidence>
<dbReference type="Pfam" id="PF00127">
    <property type="entry name" value="Copper-bind"/>
    <property type="match status" value="1"/>
</dbReference>